<reference evidence="2" key="1">
    <citation type="submission" date="2021-02" db="EMBL/GenBank/DDBJ databases">
        <authorList>
            <person name="Dougan E. K."/>
            <person name="Rhodes N."/>
            <person name="Thang M."/>
            <person name="Chan C."/>
        </authorList>
    </citation>
    <scope>NUCLEOTIDE SEQUENCE</scope>
</reference>
<feature type="region of interest" description="Disordered" evidence="1">
    <location>
        <begin position="1"/>
        <end position="24"/>
    </location>
</feature>
<feature type="non-terminal residue" evidence="2">
    <location>
        <position position="1"/>
    </location>
</feature>
<proteinExistence type="predicted"/>
<name>A0A813LBU8_POLGL</name>
<evidence type="ECO:0000313" key="3">
    <source>
        <dbReference type="Proteomes" id="UP000626109"/>
    </source>
</evidence>
<gene>
    <name evidence="2" type="ORF">PGLA2088_LOCUS44352</name>
</gene>
<evidence type="ECO:0000313" key="2">
    <source>
        <dbReference type="EMBL" id="CAE8726057.1"/>
    </source>
</evidence>
<evidence type="ECO:0000256" key="1">
    <source>
        <dbReference type="SAM" id="MobiDB-lite"/>
    </source>
</evidence>
<sequence>MAAVSAKAGELSARKKVVAPAASDWAAKRKAQIEAATAKKDALQKGEVTEHHTFKPEILRKVAPSRQASSPLVSEAPKNPLAVVAAAARASASFRRRAIGVAASVVEPLKDSRVFERVRTDRNRSPSPTLVALSRSLSKKSVDEIAGPGSSVRSAADARASQAGVARSPNPTDDRILGPPKRLE</sequence>
<feature type="compositionally biased region" description="Low complexity" evidence="1">
    <location>
        <begin position="149"/>
        <end position="167"/>
    </location>
</feature>
<accession>A0A813LBU8</accession>
<dbReference type="AlphaFoldDB" id="A0A813LBU8"/>
<protein>
    <submittedName>
        <fullName evidence="2">Uncharacterized protein</fullName>
    </submittedName>
</protein>
<feature type="region of interest" description="Disordered" evidence="1">
    <location>
        <begin position="117"/>
        <end position="184"/>
    </location>
</feature>
<dbReference type="Proteomes" id="UP000626109">
    <property type="component" value="Unassembled WGS sequence"/>
</dbReference>
<organism evidence="2 3">
    <name type="scientific">Polarella glacialis</name>
    <name type="common">Dinoflagellate</name>
    <dbReference type="NCBI Taxonomy" id="89957"/>
    <lineage>
        <taxon>Eukaryota</taxon>
        <taxon>Sar</taxon>
        <taxon>Alveolata</taxon>
        <taxon>Dinophyceae</taxon>
        <taxon>Suessiales</taxon>
        <taxon>Suessiaceae</taxon>
        <taxon>Polarella</taxon>
    </lineage>
</organism>
<dbReference type="EMBL" id="CAJNNW010035167">
    <property type="protein sequence ID" value="CAE8726057.1"/>
    <property type="molecule type" value="Genomic_DNA"/>
</dbReference>
<comment type="caution">
    <text evidence="2">The sequence shown here is derived from an EMBL/GenBank/DDBJ whole genome shotgun (WGS) entry which is preliminary data.</text>
</comment>
<feature type="compositionally biased region" description="Basic and acidic residues" evidence="1">
    <location>
        <begin position="172"/>
        <end position="184"/>
    </location>
</feature>